<evidence type="ECO:0000313" key="1">
    <source>
        <dbReference type="EMBL" id="AIX20055.1"/>
    </source>
</evidence>
<dbReference type="InterPro" id="IPR046691">
    <property type="entry name" value="DUF6561"/>
</dbReference>
<dbReference type="Pfam" id="PF20198">
    <property type="entry name" value="DUF6561"/>
    <property type="match status" value="1"/>
</dbReference>
<accession>A0A0E3F406</accession>
<evidence type="ECO:0000313" key="2">
    <source>
        <dbReference type="Proteomes" id="UP000185323"/>
    </source>
</evidence>
<reference evidence="1 2" key="1">
    <citation type="submission" date="2013-12" db="EMBL/GenBank/DDBJ databases">
        <title>Ecological redundancy of diverse viral populations within a natural community.</title>
        <authorList>
            <person name="Gregory A.C."/>
            <person name="LaButti K."/>
            <person name="Copeland A."/>
            <person name="Woyke T."/>
            <person name="Sullivan M.B."/>
        </authorList>
    </citation>
    <scope>NUCLEOTIDE SEQUENCE [LARGE SCALE GENOMIC DNA]</scope>
    <source>
        <strain evidence="1">Syn7803C7</strain>
    </source>
</reference>
<keyword evidence="2" id="KW-1185">Reference proteome</keyword>
<proteinExistence type="predicted"/>
<organism evidence="1 2">
    <name type="scientific">Synechococcus phage ACG-2014f_Syn7803C7</name>
    <dbReference type="NCBI Taxonomy" id="2790345"/>
    <lineage>
        <taxon>Viruses</taxon>
        <taxon>Duplodnaviria</taxon>
        <taxon>Heunggongvirae</taxon>
        <taxon>Uroviricota</taxon>
        <taxon>Caudoviricetes</taxon>
        <taxon>Pantevenvirales</taxon>
        <taxon>Kyanoviridae</taxon>
        <taxon>Atlauavirus</taxon>
        <taxon>Atlauavirus acg2014f</taxon>
    </lineage>
</organism>
<sequence>MDETIRVLVLTNGKVLISKIEEIGGADIGEPDCRLTDPVWYNDEVEEMTEGFKRFPGKGITPDTKLAISSVNILTLVTPDNKLLSEYLVFISD</sequence>
<name>A0A0E3F406_9CAUD</name>
<dbReference type="EMBL" id="KJ019052">
    <property type="protein sequence ID" value="AIX20055.1"/>
    <property type="molecule type" value="Genomic_DNA"/>
</dbReference>
<protein>
    <submittedName>
        <fullName evidence="1">Uncharacterized protein</fullName>
    </submittedName>
</protein>
<gene>
    <name evidence="1" type="ORF">Syn7803C7_164</name>
</gene>
<dbReference type="Proteomes" id="UP000185323">
    <property type="component" value="Segment"/>
</dbReference>